<dbReference type="OrthoDB" id="9809670at2"/>
<gene>
    <name evidence="4" type="ORF">E0W69_003470</name>
</gene>
<keyword evidence="2" id="KW-0732">Signal</keyword>
<feature type="transmembrane region" description="Helical" evidence="1">
    <location>
        <begin position="293"/>
        <end position="313"/>
    </location>
</feature>
<evidence type="ECO:0000256" key="1">
    <source>
        <dbReference type="SAM" id="Phobius"/>
    </source>
</evidence>
<keyword evidence="5" id="KW-1185">Reference proteome</keyword>
<feature type="domain" description="Signal transduction histidine kinase internal region" evidence="3">
    <location>
        <begin position="335"/>
        <end position="411"/>
    </location>
</feature>
<feature type="signal peptide" evidence="2">
    <location>
        <begin position="1"/>
        <end position="19"/>
    </location>
</feature>
<proteinExistence type="predicted"/>
<dbReference type="InterPro" id="IPR036890">
    <property type="entry name" value="HATPase_C_sf"/>
</dbReference>
<name>A0A5P2FW65_9BACT</name>
<accession>A0A5P2FW65</accession>
<sequence>MKKILLILLLAITTAELNAQINWSNYSTSELGFVTVAIPYNGTYDNFERKEAGYSNWNPQEKLNIDSSIAEVSPLFFVYDTSKVYFLSPIVNKIFDNSYEYEVLVNNKKIITPWKKFTNFTNEAIGNMGVGVGMSDGYTPKLGNYLVFLLRNKTHQIITSTIIYYQKIKPKISFFASSNNANLFEKIASKNLTIEENNTHLNLKDTIKMSDKENNLWLQLDTKIYEKKALEYTLYKNGENINKWKTNDYNNNNIILKDLNPGFYNLQIRLSRQKAEILNINFLIEQPWYKTPIFLIGILLLLIILIILGILYFKYIQQKKLAKSIKTKAKKSENELDNLYALLNPHFTFNALNSIQGIINKGDIDKASQYLYSFGQLLRESLKESKLKEIPLEIELKNLQNYVQLEQLRTQFEYSIQIDPNINLFETNIPPFLLQPFVENAIKHGLSNTEIQGNISIIIKLKGEDIFIEINDNGYGFDTMNIEKGFGLELTQKRIALMNQEFKEELILLQINSSSNGTNILLIFKNWM</sequence>
<dbReference type="EMBL" id="CP044016">
    <property type="protein sequence ID" value="QES87764.1"/>
    <property type="molecule type" value="Genomic_DNA"/>
</dbReference>
<organism evidence="4 5">
    <name type="scientific">Rhizosphaericola mali</name>
    <dbReference type="NCBI Taxonomy" id="2545455"/>
    <lineage>
        <taxon>Bacteria</taxon>
        <taxon>Pseudomonadati</taxon>
        <taxon>Bacteroidota</taxon>
        <taxon>Chitinophagia</taxon>
        <taxon>Chitinophagales</taxon>
        <taxon>Chitinophagaceae</taxon>
        <taxon>Rhizosphaericola</taxon>
    </lineage>
</organism>
<keyword evidence="1" id="KW-0812">Transmembrane</keyword>
<dbReference type="PANTHER" id="PTHR34220">
    <property type="entry name" value="SENSOR HISTIDINE KINASE YPDA"/>
    <property type="match status" value="1"/>
</dbReference>
<dbReference type="SUPFAM" id="SSF55874">
    <property type="entry name" value="ATPase domain of HSP90 chaperone/DNA topoisomerase II/histidine kinase"/>
    <property type="match status" value="1"/>
</dbReference>
<dbReference type="GO" id="GO:0000155">
    <property type="term" value="F:phosphorelay sensor kinase activity"/>
    <property type="evidence" value="ECO:0007669"/>
    <property type="project" value="InterPro"/>
</dbReference>
<evidence type="ECO:0000313" key="5">
    <source>
        <dbReference type="Proteomes" id="UP000292424"/>
    </source>
</evidence>
<dbReference type="Pfam" id="PF06580">
    <property type="entry name" value="His_kinase"/>
    <property type="match status" value="1"/>
</dbReference>
<dbReference type="KEGG" id="arac:E0W69_003470"/>
<keyword evidence="1" id="KW-1133">Transmembrane helix</keyword>
<evidence type="ECO:0000256" key="2">
    <source>
        <dbReference type="SAM" id="SignalP"/>
    </source>
</evidence>
<dbReference type="Proteomes" id="UP000292424">
    <property type="component" value="Chromosome"/>
</dbReference>
<dbReference type="RefSeq" id="WP_131328651.1">
    <property type="nucleotide sequence ID" value="NZ_CP044016.1"/>
</dbReference>
<dbReference type="Gene3D" id="3.30.565.10">
    <property type="entry name" value="Histidine kinase-like ATPase, C-terminal domain"/>
    <property type="match status" value="1"/>
</dbReference>
<dbReference type="InterPro" id="IPR010559">
    <property type="entry name" value="Sig_transdc_His_kin_internal"/>
</dbReference>
<feature type="chain" id="PRO_5024272870" description="Signal transduction histidine kinase internal region domain-containing protein" evidence="2">
    <location>
        <begin position="20"/>
        <end position="528"/>
    </location>
</feature>
<dbReference type="InterPro" id="IPR050640">
    <property type="entry name" value="Bact_2-comp_sensor_kinase"/>
</dbReference>
<evidence type="ECO:0000259" key="3">
    <source>
        <dbReference type="Pfam" id="PF06580"/>
    </source>
</evidence>
<dbReference type="GO" id="GO:0016020">
    <property type="term" value="C:membrane"/>
    <property type="evidence" value="ECO:0007669"/>
    <property type="project" value="InterPro"/>
</dbReference>
<keyword evidence="1" id="KW-0472">Membrane</keyword>
<protein>
    <recommendedName>
        <fullName evidence="3">Signal transduction histidine kinase internal region domain-containing protein</fullName>
    </recommendedName>
</protein>
<dbReference type="AlphaFoldDB" id="A0A5P2FW65"/>
<dbReference type="PANTHER" id="PTHR34220:SF7">
    <property type="entry name" value="SENSOR HISTIDINE KINASE YPDA"/>
    <property type="match status" value="1"/>
</dbReference>
<reference evidence="4 5" key="1">
    <citation type="submission" date="2019-09" db="EMBL/GenBank/DDBJ databases">
        <title>Complete genome sequence of Arachidicoccus sp. B3-10 isolated from apple orchard soil.</title>
        <authorList>
            <person name="Kim H.S."/>
            <person name="Han K.-I."/>
            <person name="Suh M.K."/>
            <person name="Lee K.C."/>
            <person name="Eom M.K."/>
            <person name="Kim J.-S."/>
            <person name="Kang S.W."/>
            <person name="Sin Y."/>
            <person name="Lee J.-S."/>
        </authorList>
    </citation>
    <scope>NUCLEOTIDE SEQUENCE [LARGE SCALE GENOMIC DNA]</scope>
    <source>
        <strain evidence="4 5">B3-10</strain>
    </source>
</reference>
<evidence type="ECO:0000313" key="4">
    <source>
        <dbReference type="EMBL" id="QES87764.1"/>
    </source>
</evidence>